<evidence type="ECO:0000313" key="4">
    <source>
        <dbReference type="EMBL" id="SDF06167.1"/>
    </source>
</evidence>
<dbReference type="Proteomes" id="UP000436801">
    <property type="component" value="Unassembled WGS sequence"/>
</dbReference>
<dbReference type="InterPro" id="IPR052173">
    <property type="entry name" value="Beta-lactam_resp_regulator"/>
</dbReference>
<dbReference type="PANTHER" id="PTHR34978">
    <property type="entry name" value="POSSIBLE SENSOR-TRANSDUCER PROTEIN BLAR"/>
    <property type="match status" value="1"/>
</dbReference>
<dbReference type="EMBL" id="FNBI01000002">
    <property type="protein sequence ID" value="SDF06167.1"/>
    <property type="molecule type" value="Genomic_DNA"/>
</dbReference>
<keyword evidence="1" id="KW-0812">Transmembrane</keyword>
<evidence type="ECO:0000313" key="3">
    <source>
        <dbReference type="EMBL" id="MWC44429.1"/>
    </source>
</evidence>
<evidence type="ECO:0000259" key="2">
    <source>
        <dbReference type="Pfam" id="PF05569"/>
    </source>
</evidence>
<dbReference type="Gene3D" id="3.30.2010.10">
    <property type="entry name" value="Metalloproteases ('zincins'), catalytic domain"/>
    <property type="match status" value="1"/>
</dbReference>
<feature type="transmembrane region" description="Helical" evidence="1">
    <location>
        <begin position="6"/>
        <end position="22"/>
    </location>
</feature>
<dbReference type="EMBL" id="WSUT01000005">
    <property type="protein sequence ID" value="MWC44429.1"/>
    <property type="molecule type" value="Genomic_DNA"/>
</dbReference>
<gene>
    <name evidence="3" type="ORF">GQR91_12300</name>
    <name evidence="4" type="ORF">SAMN05216557_10267</name>
</gene>
<keyword evidence="1" id="KW-0472">Membrane</keyword>
<accession>A0A1G7I044</accession>
<dbReference type="AlphaFoldDB" id="A0A1G7I044"/>
<feature type="transmembrane region" description="Helical" evidence="1">
    <location>
        <begin position="29"/>
        <end position="48"/>
    </location>
</feature>
<protein>
    <submittedName>
        <fullName evidence="4">Signal transducer regulating beta-lactamase production, contains metallopeptidase domain</fullName>
    </submittedName>
</protein>
<feature type="domain" description="Peptidase M56" evidence="2">
    <location>
        <begin position="6"/>
        <end position="275"/>
    </location>
</feature>
<dbReference type="Pfam" id="PF05569">
    <property type="entry name" value="Peptidase_M56"/>
    <property type="match status" value="1"/>
</dbReference>
<name>A0A1G7I044_9SPHN</name>
<feature type="transmembrane region" description="Helical" evidence="1">
    <location>
        <begin position="285"/>
        <end position="306"/>
    </location>
</feature>
<evidence type="ECO:0000313" key="5">
    <source>
        <dbReference type="Proteomes" id="UP000323502"/>
    </source>
</evidence>
<keyword evidence="1" id="KW-1133">Transmembrane helix</keyword>
<dbReference type="Proteomes" id="UP000323502">
    <property type="component" value="Unassembled WGS sequence"/>
</dbReference>
<dbReference type="OrthoDB" id="1628901at2"/>
<reference evidence="4 5" key="1">
    <citation type="submission" date="2016-10" db="EMBL/GenBank/DDBJ databases">
        <authorList>
            <person name="Varghese N."/>
            <person name="Submissions S."/>
        </authorList>
    </citation>
    <scope>NUCLEOTIDE SEQUENCE [LARGE SCALE GENOMIC DNA]</scope>
    <source>
        <strain evidence="4 5">S7-754</strain>
    </source>
</reference>
<dbReference type="PANTHER" id="PTHR34978:SF3">
    <property type="entry name" value="SLR0241 PROTEIN"/>
    <property type="match status" value="1"/>
</dbReference>
<sequence>MIAWIVEALIASTLLMAMVLMVRRPVRRVFGPQIAYALWALPALRLMLPPLPAEWRSHVAMPISRASEAVSGLVLPVSEATPVATAAISAPEAAAVPWTLILWGGWALGAAAFFLVHLMRHRRFCRRLLGDARMVDEVDGVRVIESAGASGPLAFGVGRRFVAFPRDFAERYDADERELALAHELGHHQRGDLAANWVALGVLAMHWFNPLAWRAFRAFRCDQELANDALVLAGRSRADRHIYACAIVKAAHGGAISAACHLHTISDLKGRLKMLSNTRLSRTRLMTGAAAVVGVVTTGLLVTASGTQAAAAVTRRIEAATGVTLTTIDRAPAIAAPATVPTPPPVPSVRQGRTHVVIVKNGKRTEYEGKAAEDYLAKHPAPVPPVPPAIAVMPAVPAVPTTPSMAHLANPPMPPMPAMPPMPNVPQVVERNCGPGMGGSRREMVIQSSKGGKRTMVVCTNRIEAAAAEGARVAAKSKAIRAQAMASALASLDTARASIRAQRDMSSEQRRAALAGIDEAMVEMRSEMASNDE</sequence>
<dbReference type="RefSeq" id="WP_149681555.1">
    <property type="nucleotide sequence ID" value="NZ_FNBI01000002.1"/>
</dbReference>
<dbReference type="CDD" id="cd07341">
    <property type="entry name" value="M56_BlaR1_MecR1_like"/>
    <property type="match status" value="1"/>
</dbReference>
<organism evidence="4 5">
    <name type="scientific">Sphingomonas carotinifaciens</name>
    <dbReference type="NCBI Taxonomy" id="1166323"/>
    <lineage>
        <taxon>Bacteria</taxon>
        <taxon>Pseudomonadati</taxon>
        <taxon>Pseudomonadota</taxon>
        <taxon>Alphaproteobacteria</taxon>
        <taxon>Sphingomonadales</taxon>
        <taxon>Sphingomonadaceae</taxon>
        <taxon>Sphingomonas</taxon>
    </lineage>
</organism>
<dbReference type="InterPro" id="IPR008756">
    <property type="entry name" value="Peptidase_M56"/>
</dbReference>
<evidence type="ECO:0000313" key="6">
    <source>
        <dbReference type="Proteomes" id="UP000436801"/>
    </source>
</evidence>
<feature type="transmembrane region" description="Helical" evidence="1">
    <location>
        <begin position="100"/>
        <end position="119"/>
    </location>
</feature>
<evidence type="ECO:0000256" key="1">
    <source>
        <dbReference type="SAM" id="Phobius"/>
    </source>
</evidence>
<keyword evidence="5" id="KW-1185">Reference proteome</keyword>
<reference evidence="3 6" key="2">
    <citation type="submission" date="2019-12" db="EMBL/GenBank/DDBJ databases">
        <authorList>
            <person name="Zheng J."/>
        </authorList>
    </citation>
    <scope>NUCLEOTIDE SEQUENCE [LARGE SCALE GENOMIC DNA]</scope>
    <source>
        <strain evidence="3 6">DSM 27347</strain>
    </source>
</reference>
<proteinExistence type="predicted"/>